<dbReference type="OrthoDB" id="508261at2"/>
<sequence length="271" mass="31167">MYDPICKFLAESYSSDFARWLLGEETTLTQLSPSELLLEPIRADSLILLESSSEVLHLEFQKEPDPNMAFRMLDYRTRVYRRFPNKEMRQVVIYLKKTGSELVEQTVFELSKTRHEFGVIKLWEIPPEELGEGLGLLPLAVLGKTEDREETLKTVAERIESIENRTEKSNIMAATAILAGLILKKEVIQKLIREDIMKESVIYQDILAQGEVKGEVKLILRLLNRRFGQIPPSLATKIQSLSLERLEQLAEDLLDFTSVEDLINWLSERSS</sequence>
<evidence type="ECO:0000313" key="3">
    <source>
        <dbReference type="Proteomes" id="UP000239001"/>
    </source>
</evidence>
<dbReference type="InterPro" id="IPR025587">
    <property type="entry name" value="DUF4351"/>
</dbReference>
<dbReference type="Proteomes" id="UP000239001">
    <property type="component" value="Unassembled WGS sequence"/>
</dbReference>
<feature type="domain" description="DUF4351" evidence="1">
    <location>
        <begin position="209"/>
        <end position="266"/>
    </location>
</feature>
<organism evidence="2 3">
    <name type="scientific">Aphanothece hegewaldii CCALA 016</name>
    <dbReference type="NCBI Taxonomy" id="2107694"/>
    <lineage>
        <taxon>Bacteria</taxon>
        <taxon>Bacillati</taxon>
        <taxon>Cyanobacteriota</taxon>
        <taxon>Cyanophyceae</taxon>
        <taxon>Oscillatoriophycideae</taxon>
        <taxon>Chroococcales</taxon>
        <taxon>Aphanothecaceae</taxon>
        <taxon>Aphanothece</taxon>
    </lineage>
</organism>
<dbReference type="PANTHER" id="PTHR34613:SF1">
    <property type="entry name" value="SLL6017 PROTEIN"/>
    <property type="match status" value="1"/>
</dbReference>
<dbReference type="PANTHER" id="PTHR34613">
    <property type="entry name" value="SLL0800 PROTEIN"/>
    <property type="match status" value="1"/>
</dbReference>
<protein>
    <recommendedName>
        <fullName evidence="1">DUF4351 domain-containing protein</fullName>
    </recommendedName>
</protein>
<dbReference type="AlphaFoldDB" id="A0A2T1LRS5"/>
<name>A0A2T1LRS5_9CHRO</name>
<evidence type="ECO:0000313" key="2">
    <source>
        <dbReference type="EMBL" id="PSF31683.1"/>
    </source>
</evidence>
<proteinExistence type="predicted"/>
<gene>
    <name evidence="2" type="ORF">C7H19_22350</name>
</gene>
<accession>A0A2T1LRS5</accession>
<reference evidence="2 3" key="2">
    <citation type="submission" date="2018-03" db="EMBL/GenBank/DDBJ databases">
        <authorList>
            <person name="Keele B.F."/>
        </authorList>
    </citation>
    <scope>NUCLEOTIDE SEQUENCE [LARGE SCALE GENOMIC DNA]</scope>
    <source>
        <strain evidence="2 3">CCALA 016</strain>
    </source>
</reference>
<dbReference type="InterPro" id="IPR010106">
    <property type="entry name" value="RpnA"/>
</dbReference>
<dbReference type="Pfam" id="PF14261">
    <property type="entry name" value="DUF4351"/>
    <property type="match status" value="1"/>
</dbReference>
<comment type="caution">
    <text evidence="2">The sequence shown here is derived from an EMBL/GenBank/DDBJ whole genome shotgun (WGS) entry which is preliminary data.</text>
</comment>
<dbReference type="EMBL" id="PXOH01000042">
    <property type="protein sequence ID" value="PSF31683.1"/>
    <property type="molecule type" value="Genomic_DNA"/>
</dbReference>
<keyword evidence="3" id="KW-1185">Reference proteome</keyword>
<dbReference type="RefSeq" id="WP_106459132.1">
    <property type="nucleotide sequence ID" value="NZ_PXOH01000042.1"/>
</dbReference>
<dbReference type="NCBIfam" id="TIGR01784">
    <property type="entry name" value="T_den_put_tspse"/>
    <property type="match status" value="1"/>
</dbReference>
<reference evidence="2 3" key="1">
    <citation type="submission" date="2018-03" db="EMBL/GenBank/DDBJ databases">
        <title>The ancient ancestry and fast evolution of plastids.</title>
        <authorList>
            <person name="Moore K.R."/>
            <person name="Magnabosco C."/>
            <person name="Momper L."/>
            <person name="Gold D.A."/>
            <person name="Bosak T."/>
            <person name="Fournier G.P."/>
        </authorList>
    </citation>
    <scope>NUCLEOTIDE SEQUENCE [LARGE SCALE GENOMIC DNA]</scope>
    <source>
        <strain evidence="2 3">CCALA 016</strain>
    </source>
</reference>
<evidence type="ECO:0000259" key="1">
    <source>
        <dbReference type="Pfam" id="PF14261"/>
    </source>
</evidence>